<dbReference type="EMBL" id="KZ613941">
    <property type="protein sequence ID" value="PMD44791.1"/>
    <property type="molecule type" value="Genomic_DNA"/>
</dbReference>
<organism evidence="3 4">
    <name type="scientific">Hyaloscypha variabilis (strain UAMH 11265 / GT02V1 / F)</name>
    <name type="common">Meliniomyces variabilis</name>
    <dbReference type="NCBI Taxonomy" id="1149755"/>
    <lineage>
        <taxon>Eukaryota</taxon>
        <taxon>Fungi</taxon>
        <taxon>Dikarya</taxon>
        <taxon>Ascomycota</taxon>
        <taxon>Pezizomycotina</taxon>
        <taxon>Leotiomycetes</taxon>
        <taxon>Helotiales</taxon>
        <taxon>Hyaloscyphaceae</taxon>
        <taxon>Hyaloscypha</taxon>
        <taxon>Hyaloscypha variabilis</taxon>
    </lineage>
</organism>
<dbReference type="Proteomes" id="UP000235786">
    <property type="component" value="Unassembled WGS sequence"/>
</dbReference>
<proteinExistence type="predicted"/>
<keyword evidence="4" id="KW-1185">Reference proteome</keyword>
<name>A0A2J6S200_HYAVF</name>
<feature type="compositionally biased region" description="Polar residues" evidence="2">
    <location>
        <begin position="1"/>
        <end position="10"/>
    </location>
</feature>
<keyword evidence="1" id="KW-0175">Coiled coil</keyword>
<feature type="coiled-coil region" evidence="1">
    <location>
        <begin position="67"/>
        <end position="143"/>
    </location>
</feature>
<accession>A0A2J6S200</accession>
<reference evidence="3 4" key="1">
    <citation type="submission" date="2016-04" db="EMBL/GenBank/DDBJ databases">
        <title>A degradative enzymes factory behind the ericoid mycorrhizal symbiosis.</title>
        <authorList>
            <consortium name="DOE Joint Genome Institute"/>
            <person name="Martino E."/>
            <person name="Morin E."/>
            <person name="Grelet G."/>
            <person name="Kuo A."/>
            <person name="Kohler A."/>
            <person name="Daghino S."/>
            <person name="Barry K."/>
            <person name="Choi C."/>
            <person name="Cichocki N."/>
            <person name="Clum A."/>
            <person name="Copeland A."/>
            <person name="Hainaut M."/>
            <person name="Haridas S."/>
            <person name="Labutti K."/>
            <person name="Lindquist E."/>
            <person name="Lipzen A."/>
            <person name="Khouja H.-R."/>
            <person name="Murat C."/>
            <person name="Ohm R."/>
            <person name="Olson A."/>
            <person name="Spatafora J."/>
            <person name="Veneault-Fourrey C."/>
            <person name="Henrissat B."/>
            <person name="Grigoriev I."/>
            <person name="Martin F."/>
            <person name="Perotto S."/>
        </authorList>
    </citation>
    <scope>NUCLEOTIDE SEQUENCE [LARGE SCALE GENOMIC DNA]</scope>
    <source>
        <strain evidence="3 4">F</strain>
    </source>
</reference>
<evidence type="ECO:0000313" key="3">
    <source>
        <dbReference type="EMBL" id="PMD44791.1"/>
    </source>
</evidence>
<protein>
    <submittedName>
        <fullName evidence="3">Uncharacterized protein</fullName>
    </submittedName>
</protein>
<sequence length="306" mass="34521">MPRQGLTPQNLAAWANGPGRPVNSPYYSDGSESGWSNRANPPGRQHRKRNASHAMPKTSDAASVTRERELQERIRQLEGENSALRQGKADADQSVSFWSNSYVQQLSRAASAEVELQREREEKQKVQQEAANYKQQLEALEPLAEVGSKPRWRLLEQERLSYSERVRTRQDLDIDRLEEGNEAAHGGNGTADAALITSMLNKRLDAEEYITVFCEMYCCRSIEQYLSWPPRLRKAADLYASIDAGSGIHGGLGTAQQRLEVGAILDKIFEVYNNSEHKWAEGDPDVEKWLAETEVLKAELVRTHNQ</sequence>
<feature type="region of interest" description="Disordered" evidence="2">
    <location>
        <begin position="1"/>
        <end position="66"/>
    </location>
</feature>
<gene>
    <name evidence="3" type="ORF">L207DRAFT_579718</name>
</gene>
<evidence type="ECO:0000256" key="2">
    <source>
        <dbReference type="SAM" id="MobiDB-lite"/>
    </source>
</evidence>
<feature type="compositionally biased region" description="Polar residues" evidence="2">
    <location>
        <begin position="30"/>
        <end position="39"/>
    </location>
</feature>
<evidence type="ECO:0000313" key="4">
    <source>
        <dbReference type="Proteomes" id="UP000235786"/>
    </source>
</evidence>
<evidence type="ECO:0000256" key="1">
    <source>
        <dbReference type="SAM" id="Coils"/>
    </source>
</evidence>
<dbReference type="AlphaFoldDB" id="A0A2J6S200"/>